<dbReference type="InterPro" id="IPR040495">
    <property type="entry name" value="HU-CCDC81_bac_1"/>
</dbReference>
<sequence length="319" mass="35370">MLILQQYIQEVLFRQRICVVPHIGTFSIQHFPARYNAGAQTLLPPRDQVVFTQTWQDDGSCQEWIALKENLVPAVAQRKLEKYIEEFKAALQPGQALELPGIGKLQGDFAGNLHFYAEELPVDPADLPLSPVQRQEPAAPPVVAPTAALTPVEPPMPPETPVEPVMTEEEENTLEAVTEGSIFKWWWAVGGALILLGGLATWWYIGRQGGDHEVPAGAPAVFVITDTTQHHKTDSVATAPAVSDSISYFIVLDEYQDSLSAAKKKATRESWEKEKGTVFVTYHRDNRYKVALPVTSLPIDTTSELQAVKSKYGKAYLEH</sequence>
<protein>
    <recommendedName>
        <fullName evidence="1">CCDC81-like prokaryotic HU domain-containing protein</fullName>
    </recommendedName>
</protein>
<evidence type="ECO:0000313" key="2">
    <source>
        <dbReference type="EMBL" id="MBC9930111.1"/>
    </source>
</evidence>
<accession>A0ABR7THY5</accession>
<dbReference type="EMBL" id="JACVFC010000001">
    <property type="protein sequence ID" value="MBC9930111.1"/>
    <property type="molecule type" value="Genomic_DNA"/>
</dbReference>
<organism evidence="2 3">
    <name type="scientific">Chitinophaga qingshengii</name>
    <dbReference type="NCBI Taxonomy" id="1569794"/>
    <lineage>
        <taxon>Bacteria</taxon>
        <taxon>Pseudomonadati</taxon>
        <taxon>Bacteroidota</taxon>
        <taxon>Chitinophagia</taxon>
        <taxon>Chitinophagales</taxon>
        <taxon>Chitinophagaceae</taxon>
        <taxon>Chitinophaga</taxon>
    </lineage>
</organism>
<keyword evidence="3" id="KW-1185">Reference proteome</keyword>
<dbReference type="Proteomes" id="UP000659124">
    <property type="component" value="Unassembled WGS sequence"/>
</dbReference>
<gene>
    <name evidence="2" type="ORF">ICL07_06960</name>
</gene>
<feature type="domain" description="CCDC81-like prokaryotic HU" evidence="1">
    <location>
        <begin position="1"/>
        <end position="53"/>
    </location>
</feature>
<proteinExistence type="predicted"/>
<evidence type="ECO:0000313" key="3">
    <source>
        <dbReference type="Proteomes" id="UP000659124"/>
    </source>
</evidence>
<reference evidence="2 3" key="1">
    <citation type="submission" date="2020-09" db="EMBL/GenBank/DDBJ databases">
        <title>Genome sequences of type strains of Chitinophaga qingshengii and Chitinophaga varians.</title>
        <authorList>
            <person name="Kittiwongwattana C."/>
        </authorList>
    </citation>
    <scope>NUCLEOTIDE SEQUENCE [LARGE SCALE GENOMIC DNA]</scope>
    <source>
        <strain evidence="2 3">JCM 30026</strain>
    </source>
</reference>
<evidence type="ECO:0000259" key="1">
    <source>
        <dbReference type="Pfam" id="PF18174"/>
    </source>
</evidence>
<dbReference type="RefSeq" id="WP_188087197.1">
    <property type="nucleotide sequence ID" value="NZ_JACVFC010000001.1"/>
</dbReference>
<comment type="caution">
    <text evidence="2">The sequence shown here is derived from an EMBL/GenBank/DDBJ whole genome shotgun (WGS) entry which is preliminary data.</text>
</comment>
<name>A0ABR7THY5_9BACT</name>
<dbReference type="Pfam" id="PF18174">
    <property type="entry name" value="HU-CCDC81_bac_1"/>
    <property type="match status" value="1"/>
</dbReference>